<dbReference type="FunFam" id="3.40.50.2300:FF:000188">
    <property type="entry name" value="Glutamate receptor"/>
    <property type="match status" value="1"/>
</dbReference>
<dbReference type="Proteomes" id="UP001459277">
    <property type="component" value="Unassembled WGS sequence"/>
</dbReference>
<dbReference type="EMBL" id="JAZDWU010000001">
    <property type="protein sequence ID" value="KAL0017400.1"/>
    <property type="molecule type" value="Genomic_DNA"/>
</dbReference>
<evidence type="ECO:0000313" key="18">
    <source>
        <dbReference type="EMBL" id="KAL0017400.1"/>
    </source>
</evidence>
<organism evidence="18 19">
    <name type="scientific">Lithocarpus litseifolius</name>
    <dbReference type="NCBI Taxonomy" id="425828"/>
    <lineage>
        <taxon>Eukaryota</taxon>
        <taxon>Viridiplantae</taxon>
        <taxon>Streptophyta</taxon>
        <taxon>Embryophyta</taxon>
        <taxon>Tracheophyta</taxon>
        <taxon>Spermatophyta</taxon>
        <taxon>Magnoliopsida</taxon>
        <taxon>eudicotyledons</taxon>
        <taxon>Gunneridae</taxon>
        <taxon>Pentapetalae</taxon>
        <taxon>rosids</taxon>
        <taxon>fabids</taxon>
        <taxon>Fagales</taxon>
        <taxon>Fagaceae</taxon>
        <taxon>Lithocarpus</taxon>
    </lineage>
</organism>
<dbReference type="GO" id="GO:0015276">
    <property type="term" value="F:ligand-gated monoatomic ion channel activity"/>
    <property type="evidence" value="ECO:0007669"/>
    <property type="project" value="InterPro"/>
</dbReference>
<sequence>MSRALSFFMVLLFTFESKAITAREEGGDNNCPRRQTFASIGAVFYYNSRLSKEQKVAMDIAIQDLHSLICSTKLVLQVKDSQGYSARATSAATDHLIGKKRVQAIIGALTIQEAALTSDMSKTTMNIPIISLTSPAIVPPLVPFQPPFFLQMAYDVTLHMQCIAAIVGHFKWQKVTTIYENNNGVSSESATLTLLFDSLQAVGSRIEHHSTIPSLSSMSDPKATIEEELKKLRSKNNRVFIVVQSSLELAILLFQKANQMGMMKKGYVWIVTDEIASLLDSLDSSINYNMQGVLGFKTNFVSSTEAFKQFKTKFRNKYGSEYPEEENANPSIFALRAYDATWAIARTINKLGSVTSEKLLESNFEGLSGKISFKNGTLSQLPIFRIINVVGKSYREIGFWSPKLGFSENFIEHDSMEVKIVNSSGILGPMFWPGGSLTVPKGWASNDEDKPLQIGVPAKCAFKQFVRVSYDQELNRTFVSGFSIDVFEATVKRLPYELPYTFVPFNGSYDEMVQQVYYKGLDASVGDIEIMSDRFQYCEFTQPYVESGLVMVVTIKRDNLKEIWLFTKAFTKKMWLLMVTLHLFIGFVVWLIERGGNPEFEGFAAMLWFSITVLFFMQREPIKSNWSRLVLAPWFFVILLVSASFTASLTSRMTVSQFEPSVPDIETLQRTNAMVGCNGNSFIVRYLTNMLNFKLENIVKVKSMVDYEEAFNRGDITAAFFVVPHAKVFLAKFCKGYTTTGPTFKLGGLGFVFPKDSPLAIDISKAILEVTQSGELQQLENNLLSSNNCSSLIDLNNNPELGPEPFYGLFLVSGCISAFAFLIIIVRLVRNRQLKLHLTLTTLIVMGPMWSDGLLLSDGHDVVPGSRCGVIGLWVMVLILILGHRRSWVVFLVIDDPIVGGFSWWRQIVFLGHRQSD</sequence>
<accession>A0AAW2E318</accession>
<dbReference type="InterPro" id="IPR015683">
    <property type="entry name" value="Ionotropic_Glu_rcpt"/>
</dbReference>
<dbReference type="InterPro" id="IPR028082">
    <property type="entry name" value="Peripla_BP_I"/>
</dbReference>
<feature type="signal peptide" evidence="16">
    <location>
        <begin position="1"/>
        <end position="19"/>
    </location>
</feature>
<comment type="similarity">
    <text evidence="2 13">Belongs to the glutamate-gated ion channel (TC 1.A.10.1) family.</text>
</comment>
<feature type="transmembrane region" description="Helical" evidence="15">
    <location>
        <begin position="598"/>
        <end position="617"/>
    </location>
</feature>
<evidence type="ECO:0000256" key="14">
    <source>
        <dbReference type="PIRSR" id="PIRSR037090-50"/>
    </source>
</evidence>
<dbReference type="Gene3D" id="1.10.287.70">
    <property type="match status" value="1"/>
</dbReference>
<feature type="transmembrane region" description="Helical" evidence="15">
    <location>
        <begin position="574"/>
        <end position="592"/>
    </location>
</feature>
<evidence type="ECO:0000256" key="12">
    <source>
        <dbReference type="ARBA" id="ARBA00023303"/>
    </source>
</evidence>
<dbReference type="SMART" id="SM00079">
    <property type="entry name" value="PBPe"/>
    <property type="match status" value="1"/>
</dbReference>
<dbReference type="FunFam" id="1.10.287.70:FF:000172">
    <property type="entry name" value="Glutamate receptor"/>
    <property type="match status" value="1"/>
</dbReference>
<name>A0AAW2E318_9ROSI</name>
<comment type="caution">
    <text evidence="18">The sequence shown here is derived from an EMBL/GenBank/DDBJ whole genome shotgun (WGS) entry which is preliminary data.</text>
</comment>
<protein>
    <recommendedName>
        <fullName evidence="13">Glutamate receptor</fullName>
    </recommendedName>
</protein>
<dbReference type="InterPro" id="IPR044440">
    <property type="entry name" value="GABAb_receptor_plant_PBP1"/>
</dbReference>
<evidence type="ECO:0000313" key="19">
    <source>
        <dbReference type="Proteomes" id="UP001459277"/>
    </source>
</evidence>
<dbReference type="SUPFAM" id="SSF53850">
    <property type="entry name" value="Periplasmic binding protein-like II"/>
    <property type="match status" value="1"/>
</dbReference>
<gene>
    <name evidence="18" type="ORF">SO802_004469</name>
</gene>
<evidence type="ECO:0000256" key="13">
    <source>
        <dbReference type="PIRNR" id="PIRNR037090"/>
    </source>
</evidence>
<dbReference type="CDD" id="cd13686">
    <property type="entry name" value="GluR_Plant"/>
    <property type="match status" value="1"/>
</dbReference>
<dbReference type="Pfam" id="PF01094">
    <property type="entry name" value="ANF_receptor"/>
    <property type="match status" value="1"/>
</dbReference>
<feature type="chain" id="PRO_5043889888" description="Glutamate receptor" evidence="16">
    <location>
        <begin position="20"/>
        <end position="917"/>
    </location>
</feature>
<keyword evidence="14" id="KW-1015">Disulfide bond</keyword>
<dbReference type="CDD" id="cd19990">
    <property type="entry name" value="PBP1_GABAb_receptor_plant"/>
    <property type="match status" value="1"/>
</dbReference>
<keyword evidence="8 13" id="KW-0472">Membrane</keyword>
<evidence type="ECO:0000256" key="8">
    <source>
        <dbReference type="ARBA" id="ARBA00023136"/>
    </source>
</evidence>
<feature type="transmembrane region" description="Helical" evidence="15">
    <location>
        <begin position="806"/>
        <end position="829"/>
    </location>
</feature>
<evidence type="ECO:0000256" key="2">
    <source>
        <dbReference type="ARBA" id="ARBA00008685"/>
    </source>
</evidence>
<dbReference type="Gene3D" id="3.40.190.10">
    <property type="entry name" value="Periplasmic binding protein-like II"/>
    <property type="match status" value="3"/>
</dbReference>
<evidence type="ECO:0000256" key="7">
    <source>
        <dbReference type="ARBA" id="ARBA00023065"/>
    </source>
</evidence>
<dbReference type="GO" id="GO:0016020">
    <property type="term" value="C:membrane"/>
    <property type="evidence" value="ECO:0007669"/>
    <property type="project" value="UniProtKB-SubCell"/>
</dbReference>
<reference evidence="18 19" key="1">
    <citation type="submission" date="2024-01" db="EMBL/GenBank/DDBJ databases">
        <title>A telomere-to-telomere, gap-free genome of sweet tea (Lithocarpus litseifolius).</title>
        <authorList>
            <person name="Zhou J."/>
        </authorList>
    </citation>
    <scope>NUCLEOTIDE SEQUENCE [LARGE SCALE GENOMIC DNA]</scope>
    <source>
        <strain evidence="18">Zhou-2022a</strain>
        <tissue evidence="18">Leaf</tissue>
    </source>
</reference>
<dbReference type="FunFam" id="3.40.190.10:FF:000054">
    <property type="entry name" value="Glutamate receptor"/>
    <property type="match status" value="1"/>
</dbReference>
<evidence type="ECO:0000256" key="16">
    <source>
        <dbReference type="SAM" id="SignalP"/>
    </source>
</evidence>
<keyword evidence="9 13" id="KW-0675">Receptor</keyword>
<comment type="function">
    <text evidence="13">Glutamate-gated receptor that probably acts as non-selective cation channel.</text>
</comment>
<dbReference type="InterPro" id="IPR001320">
    <property type="entry name" value="Iontro_rcpt_C"/>
</dbReference>
<keyword evidence="19" id="KW-1185">Reference proteome</keyword>
<evidence type="ECO:0000256" key="5">
    <source>
        <dbReference type="ARBA" id="ARBA00022729"/>
    </source>
</evidence>
<feature type="transmembrane region" description="Helical" evidence="15">
    <location>
        <begin position="862"/>
        <end position="882"/>
    </location>
</feature>
<keyword evidence="5 16" id="KW-0732">Signal</keyword>
<keyword evidence="10" id="KW-0325">Glycoprotein</keyword>
<keyword evidence="4 15" id="KW-0812">Transmembrane</keyword>
<evidence type="ECO:0000256" key="9">
    <source>
        <dbReference type="ARBA" id="ARBA00023170"/>
    </source>
</evidence>
<evidence type="ECO:0000259" key="17">
    <source>
        <dbReference type="SMART" id="SM00079"/>
    </source>
</evidence>
<comment type="subcellular location">
    <subcellularLocation>
        <location evidence="1">Membrane</location>
        <topology evidence="1">Multi-pass membrane protein</topology>
    </subcellularLocation>
</comment>
<keyword evidence="12 13" id="KW-0407">Ion channel</keyword>
<dbReference type="Gene3D" id="3.40.50.2300">
    <property type="match status" value="3"/>
</dbReference>
<evidence type="ECO:0000256" key="15">
    <source>
        <dbReference type="SAM" id="Phobius"/>
    </source>
</evidence>
<feature type="domain" description="Ionotropic glutamate receptor C-terminal" evidence="17">
    <location>
        <begin position="453"/>
        <end position="786"/>
    </location>
</feature>
<feature type="transmembrane region" description="Helical" evidence="15">
    <location>
        <begin position="629"/>
        <end position="649"/>
    </location>
</feature>
<evidence type="ECO:0000256" key="3">
    <source>
        <dbReference type="ARBA" id="ARBA00022448"/>
    </source>
</evidence>
<keyword evidence="11 13" id="KW-1071">Ligand-gated ion channel</keyword>
<evidence type="ECO:0000256" key="1">
    <source>
        <dbReference type="ARBA" id="ARBA00004141"/>
    </source>
</evidence>
<dbReference type="SUPFAM" id="SSF53822">
    <property type="entry name" value="Periplasmic binding protein-like I"/>
    <property type="match status" value="1"/>
</dbReference>
<dbReference type="Pfam" id="PF00060">
    <property type="entry name" value="Lig_chan"/>
    <property type="match status" value="1"/>
</dbReference>
<evidence type="ECO:0000256" key="4">
    <source>
        <dbReference type="ARBA" id="ARBA00022692"/>
    </source>
</evidence>
<keyword evidence="7 13" id="KW-0406">Ion transport</keyword>
<dbReference type="InterPro" id="IPR017103">
    <property type="entry name" value="Iontropic_Glu_rcpt_pln"/>
</dbReference>
<evidence type="ECO:0000256" key="6">
    <source>
        <dbReference type="ARBA" id="ARBA00022989"/>
    </source>
</evidence>
<evidence type="ECO:0000256" key="10">
    <source>
        <dbReference type="ARBA" id="ARBA00023180"/>
    </source>
</evidence>
<proteinExistence type="inferred from homology"/>
<feature type="disulfide bond" evidence="14">
    <location>
        <begin position="734"/>
        <end position="789"/>
    </location>
</feature>
<dbReference type="AlphaFoldDB" id="A0AAW2E318"/>
<dbReference type="PANTHER" id="PTHR18966">
    <property type="entry name" value="IONOTROPIC GLUTAMATE RECEPTOR"/>
    <property type="match status" value="1"/>
</dbReference>
<dbReference type="InterPro" id="IPR001828">
    <property type="entry name" value="ANF_lig-bd_rcpt"/>
</dbReference>
<keyword evidence="3 13" id="KW-0813">Transport</keyword>
<dbReference type="PIRSF" id="PIRSF037090">
    <property type="entry name" value="Iontro_Glu-like_rcpt_pln"/>
    <property type="match status" value="1"/>
</dbReference>
<keyword evidence="6 15" id="KW-1133">Transmembrane helix</keyword>
<evidence type="ECO:0000256" key="11">
    <source>
        <dbReference type="ARBA" id="ARBA00023286"/>
    </source>
</evidence>